<evidence type="ECO:0000313" key="3">
    <source>
        <dbReference type="Proteomes" id="UP001461960"/>
    </source>
</evidence>
<organism evidence="2 3">
    <name type="scientific">Psychrobacter saeujeotis</name>
    <dbReference type="NCBI Taxonomy" id="3143436"/>
    <lineage>
        <taxon>Bacteria</taxon>
        <taxon>Pseudomonadati</taxon>
        <taxon>Pseudomonadota</taxon>
        <taxon>Gammaproteobacteria</taxon>
        <taxon>Moraxellales</taxon>
        <taxon>Moraxellaceae</taxon>
        <taxon>Psychrobacter</taxon>
    </lineage>
</organism>
<sequence length="148" mass="16558">MKNQSILSIISITTRIVSRTASRIGIIGLIASASLLAQTSNAASNNVSTIPLDMSGVSITKHEIAVMQVLSEICPPMLNKRQRQRFYKSYNIQLHELMPSLEDPKAAIQYLSTQQDYRQILQSIRSWTLGFSKQENKALCEDLANAQY</sequence>
<protein>
    <recommendedName>
        <fullName evidence="1">DUF7944 domain-containing protein</fullName>
    </recommendedName>
</protein>
<dbReference type="EMBL" id="JBDGHN010000002">
    <property type="protein sequence ID" value="MEN2751350.1"/>
    <property type="molecule type" value="Genomic_DNA"/>
</dbReference>
<dbReference type="RefSeq" id="WP_299219533.1">
    <property type="nucleotide sequence ID" value="NZ_JBDGHN010000002.1"/>
</dbReference>
<dbReference type="Proteomes" id="UP001461960">
    <property type="component" value="Unassembled WGS sequence"/>
</dbReference>
<keyword evidence="3" id="KW-1185">Reference proteome</keyword>
<dbReference type="Pfam" id="PF25642">
    <property type="entry name" value="DUF7944"/>
    <property type="match status" value="1"/>
</dbReference>
<proteinExistence type="predicted"/>
<dbReference type="NCBIfam" id="NF047330">
    <property type="entry name" value="MCR_0457_fam"/>
    <property type="match status" value="1"/>
</dbReference>
<dbReference type="InterPro" id="IPR057704">
    <property type="entry name" value="DUF7944"/>
</dbReference>
<gene>
    <name evidence="2" type="ORF">AAIR29_06845</name>
</gene>
<evidence type="ECO:0000259" key="1">
    <source>
        <dbReference type="Pfam" id="PF25642"/>
    </source>
</evidence>
<feature type="domain" description="DUF7944" evidence="1">
    <location>
        <begin position="60"/>
        <end position="143"/>
    </location>
</feature>
<name>A0ABU9X7H1_9GAMM</name>
<comment type="caution">
    <text evidence="2">The sequence shown here is derived from an EMBL/GenBank/DDBJ whole genome shotgun (WGS) entry which is preliminary data.</text>
</comment>
<accession>A0ABU9X7H1</accession>
<evidence type="ECO:0000313" key="2">
    <source>
        <dbReference type="EMBL" id="MEN2751350.1"/>
    </source>
</evidence>
<reference evidence="2 3" key="1">
    <citation type="submission" date="2024-05" db="EMBL/GenBank/DDBJ databases">
        <authorList>
            <person name="Kim H.-Y."/>
            <person name="Kim E."/>
            <person name="Cai Y."/>
            <person name="Yang S.-M."/>
            <person name="Lee W."/>
        </authorList>
    </citation>
    <scope>NUCLEOTIDE SEQUENCE [LARGE SCALE GENOMIC DNA]</scope>
    <source>
        <strain evidence="2 3">FBL11</strain>
    </source>
</reference>